<organism evidence="8 9">
    <name type="scientific">Pedobacter frigiditerrae</name>
    <dbReference type="NCBI Taxonomy" id="2530452"/>
    <lineage>
        <taxon>Bacteria</taxon>
        <taxon>Pseudomonadati</taxon>
        <taxon>Bacteroidota</taxon>
        <taxon>Sphingobacteriia</taxon>
        <taxon>Sphingobacteriales</taxon>
        <taxon>Sphingobacteriaceae</taxon>
        <taxon>Pedobacter</taxon>
    </lineage>
</organism>
<evidence type="ECO:0000256" key="3">
    <source>
        <dbReference type="ARBA" id="ARBA00022729"/>
    </source>
</evidence>
<dbReference type="Pfam" id="PF07980">
    <property type="entry name" value="SusD_RagB"/>
    <property type="match status" value="1"/>
</dbReference>
<evidence type="ECO:0000256" key="2">
    <source>
        <dbReference type="ARBA" id="ARBA00006275"/>
    </source>
</evidence>
<comment type="caution">
    <text evidence="8">The sequence shown here is derived from an EMBL/GenBank/DDBJ whole genome shotgun (WGS) entry which is preliminary data.</text>
</comment>
<keyword evidence="4" id="KW-0472">Membrane</keyword>
<evidence type="ECO:0000256" key="5">
    <source>
        <dbReference type="ARBA" id="ARBA00023237"/>
    </source>
</evidence>
<keyword evidence="5" id="KW-0998">Cell outer membrane</keyword>
<dbReference type="AlphaFoldDB" id="A0A4R0MXK4"/>
<sequence length="504" mass="56474">MKMKNIKYLLLVVVLFFIIPGCKKFLNVTPIDALSGNNFWKTKTDVEGFTNGIYTRLRDKVGDGPFLPALEMRGNFVSGNGGTSSNDAAGNTNYNNLIANNLKQVSSTSFNNMQNWKAWYDVIAASNILYKEIDRVSSSELSDTERKNYKAEAVFLRNLSYMFICKLFGDAIYYTDAYHSQSLARTGQVTVMKNCIADMDAVKNDLPVVNADPSKAGLRPTRGSAIALLMHLNMWAAAWDNTDKKPYYTATISLANELATYTNYQLLPINAENTRRIFKGRSPENLFSILQDFNYGESFSQQALYGYFFAHFPLYGGVTTATSRMTYKKDYIIKLFPAGVADARLATWFENYDSGTNSFQFKKYMNIYATGSGSTLTVNSDDSAIIFRLPDMILLAAQAAAELDNDSQARDFANQVRLMAGAPLLITSGEELKKDLYFERCRELIGEGQFFFDAVRTKRILDADYSSNPITVTDFNAGAWTWPLAISSAERLANPKLVGNNFWN</sequence>
<dbReference type="GO" id="GO:0009279">
    <property type="term" value="C:cell outer membrane"/>
    <property type="evidence" value="ECO:0007669"/>
    <property type="project" value="UniProtKB-SubCell"/>
</dbReference>
<dbReference type="InterPro" id="IPR012944">
    <property type="entry name" value="SusD_RagB_dom"/>
</dbReference>
<evidence type="ECO:0000313" key="8">
    <source>
        <dbReference type="EMBL" id="TCC91970.1"/>
    </source>
</evidence>
<keyword evidence="3" id="KW-0732">Signal</keyword>
<evidence type="ECO:0000259" key="6">
    <source>
        <dbReference type="Pfam" id="PF07980"/>
    </source>
</evidence>
<dbReference type="InterPro" id="IPR011990">
    <property type="entry name" value="TPR-like_helical_dom_sf"/>
</dbReference>
<comment type="similarity">
    <text evidence="2">Belongs to the SusD family.</text>
</comment>
<protein>
    <submittedName>
        <fullName evidence="8">RagB/SusD family nutrient uptake outer membrane protein</fullName>
    </submittedName>
</protein>
<feature type="domain" description="RagB/SusD" evidence="6">
    <location>
        <begin position="354"/>
        <end position="480"/>
    </location>
</feature>
<dbReference type="EMBL" id="SJSK01000002">
    <property type="protein sequence ID" value="TCC91970.1"/>
    <property type="molecule type" value="Genomic_DNA"/>
</dbReference>
<dbReference type="SUPFAM" id="SSF48452">
    <property type="entry name" value="TPR-like"/>
    <property type="match status" value="1"/>
</dbReference>
<evidence type="ECO:0000256" key="1">
    <source>
        <dbReference type="ARBA" id="ARBA00004442"/>
    </source>
</evidence>
<evidence type="ECO:0000259" key="7">
    <source>
        <dbReference type="Pfam" id="PF14322"/>
    </source>
</evidence>
<dbReference type="InterPro" id="IPR033985">
    <property type="entry name" value="SusD-like_N"/>
</dbReference>
<reference evidence="8 9" key="1">
    <citation type="submission" date="2019-02" db="EMBL/GenBank/DDBJ databases">
        <title>Pedobacter sp. RP-1-13 sp. nov., isolated from Arctic soil.</title>
        <authorList>
            <person name="Dahal R.H."/>
        </authorList>
    </citation>
    <scope>NUCLEOTIDE SEQUENCE [LARGE SCALE GENOMIC DNA]</scope>
    <source>
        <strain evidence="8 9">RP-1-13</strain>
    </source>
</reference>
<dbReference type="Proteomes" id="UP000292884">
    <property type="component" value="Unassembled WGS sequence"/>
</dbReference>
<proteinExistence type="inferred from homology"/>
<feature type="domain" description="SusD-like N-terminal" evidence="7">
    <location>
        <begin position="88"/>
        <end position="229"/>
    </location>
</feature>
<evidence type="ECO:0000313" key="9">
    <source>
        <dbReference type="Proteomes" id="UP000292884"/>
    </source>
</evidence>
<accession>A0A4R0MXK4</accession>
<dbReference type="OrthoDB" id="9773740at2"/>
<name>A0A4R0MXK4_9SPHI</name>
<comment type="subcellular location">
    <subcellularLocation>
        <location evidence="1">Cell outer membrane</location>
    </subcellularLocation>
</comment>
<dbReference type="Pfam" id="PF14322">
    <property type="entry name" value="SusD-like_3"/>
    <property type="match status" value="1"/>
</dbReference>
<dbReference type="Gene3D" id="1.25.40.390">
    <property type="match status" value="1"/>
</dbReference>
<evidence type="ECO:0000256" key="4">
    <source>
        <dbReference type="ARBA" id="ARBA00023136"/>
    </source>
</evidence>
<gene>
    <name evidence="8" type="ORF">EZ428_09525</name>
</gene>
<keyword evidence="9" id="KW-1185">Reference proteome</keyword>